<evidence type="ECO:0000313" key="3">
    <source>
        <dbReference type="Proteomes" id="UP000494256"/>
    </source>
</evidence>
<comment type="caution">
    <text evidence="2">The sequence shown here is derived from an EMBL/GenBank/DDBJ whole genome shotgun (WGS) entry which is preliminary data.</text>
</comment>
<dbReference type="EMBL" id="CADEBD010000367">
    <property type="protein sequence ID" value="CAB3252457.1"/>
    <property type="molecule type" value="Genomic_DNA"/>
</dbReference>
<evidence type="ECO:0000313" key="2">
    <source>
        <dbReference type="EMBL" id="CAB3252457.1"/>
    </source>
</evidence>
<reference evidence="2 3" key="1">
    <citation type="submission" date="2020-04" db="EMBL/GenBank/DDBJ databases">
        <authorList>
            <person name="Wallbank WR R."/>
            <person name="Pardo Diaz C."/>
            <person name="Kozak K."/>
            <person name="Martin S."/>
            <person name="Jiggins C."/>
            <person name="Moest M."/>
            <person name="Warren A I."/>
            <person name="Byers J.R.P. K."/>
            <person name="Montejo-Kovacevich G."/>
            <person name="Yen C E."/>
        </authorList>
    </citation>
    <scope>NUCLEOTIDE SEQUENCE [LARGE SCALE GENOMIC DNA]</scope>
</reference>
<sequence length="124" mass="14222">MSSKHDEHLRRISNLKTERREDKKCIQPLQDSLENLERKSRACGIEIRNVPKTSGEIKEILNSLVVKIGKPLDVNIDRSSIKDVYGINSKDNSNPIVIEYETVVCKNFIEGVKGFNKNKKKTRN</sequence>
<dbReference type="Proteomes" id="UP000494256">
    <property type="component" value="Unassembled WGS sequence"/>
</dbReference>
<gene>
    <name evidence="2" type="ORF">APLA_LOCUS13996</name>
</gene>
<dbReference type="OrthoDB" id="425681at2759"/>
<organism evidence="2 3">
    <name type="scientific">Arctia plantaginis</name>
    <name type="common">Wood tiger moth</name>
    <name type="synonym">Phalaena plantaginis</name>
    <dbReference type="NCBI Taxonomy" id="874455"/>
    <lineage>
        <taxon>Eukaryota</taxon>
        <taxon>Metazoa</taxon>
        <taxon>Ecdysozoa</taxon>
        <taxon>Arthropoda</taxon>
        <taxon>Hexapoda</taxon>
        <taxon>Insecta</taxon>
        <taxon>Pterygota</taxon>
        <taxon>Neoptera</taxon>
        <taxon>Endopterygota</taxon>
        <taxon>Lepidoptera</taxon>
        <taxon>Glossata</taxon>
        <taxon>Ditrysia</taxon>
        <taxon>Noctuoidea</taxon>
        <taxon>Erebidae</taxon>
        <taxon>Arctiinae</taxon>
        <taxon>Arctia</taxon>
    </lineage>
</organism>
<dbReference type="AlphaFoldDB" id="A0A8S1B3K4"/>
<accession>A0A8S1B3K4</accession>
<protein>
    <submittedName>
        <fullName evidence="2">Uncharacterized protein</fullName>
    </submittedName>
</protein>
<proteinExistence type="predicted"/>
<evidence type="ECO:0000256" key="1">
    <source>
        <dbReference type="SAM" id="MobiDB-lite"/>
    </source>
</evidence>
<name>A0A8S1B3K4_ARCPL</name>
<feature type="region of interest" description="Disordered" evidence="1">
    <location>
        <begin position="1"/>
        <end position="22"/>
    </location>
</feature>